<evidence type="ECO:0000313" key="2">
    <source>
        <dbReference type="EMBL" id="MBC8519193.1"/>
    </source>
</evidence>
<evidence type="ECO:0000259" key="1">
    <source>
        <dbReference type="Pfam" id="PF07992"/>
    </source>
</evidence>
<gene>
    <name evidence="2" type="ORF">H8D24_02120</name>
</gene>
<dbReference type="Gene3D" id="3.50.50.100">
    <property type="match status" value="1"/>
</dbReference>
<proteinExistence type="predicted"/>
<protein>
    <submittedName>
        <fullName evidence="2">FAD-dependent oxidoreductase</fullName>
    </submittedName>
</protein>
<comment type="caution">
    <text evidence="2">The sequence shown here is derived from an EMBL/GenBank/DDBJ whole genome shotgun (WGS) entry which is preliminary data.</text>
</comment>
<feature type="domain" description="FAD/NAD(P)-binding" evidence="1">
    <location>
        <begin position="6"/>
        <end position="303"/>
    </location>
</feature>
<dbReference type="SUPFAM" id="SSF51905">
    <property type="entry name" value="FAD/NAD(P)-binding domain"/>
    <property type="match status" value="2"/>
</dbReference>
<dbReference type="PANTHER" id="PTHR43755:SF1">
    <property type="entry name" value="FAD-DEPENDENT PYRIDINE NUCLEOTIDE-DISULPHIDE OXIDOREDUCTASE"/>
    <property type="match status" value="1"/>
</dbReference>
<dbReference type="AlphaFoldDB" id="A0A8J6P6S5"/>
<dbReference type="Pfam" id="PF07992">
    <property type="entry name" value="Pyr_redox_2"/>
    <property type="match status" value="1"/>
</dbReference>
<dbReference type="InterPro" id="IPR052541">
    <property type="entry name" value="SQRD"/>
</dbReference>
<organism evidence="2 3">
    <name type="scientific">Candidatus Thiopontia autotrophica</name>
    <dbReference type="NCBI Taxonomy" id="2841688"/>
    <lineage>
        <taxon>Bacteria</taxon>
        <taxon>Pseudomonadati</taxon>
        <taxon>Pseudomonadota</taxon>
        <taxon>Gammaproteobacteria</taxon>
        <taxon>Candidatus Thiopontia</taxon>
    </lineage>
</organism>
<dbReference type="GO" id="GO:0016491">
    <property type="term" value="F:oxidoreductase activity"/>
    <property type="evidence" value="ECO:0007669"/>
    <property type="project" value="InterPro"/>
</dbReference>
<dbReference type="Proteomes" id="UP000654401">
    <property type="component" value="Unassembled WGS sequence"/>
</dbReference>
<dbReference type="PANTHER" id="PTHR43755">
    <property type="match status" value="1"/>
</dbReference>
<dbReference type="InterPro" id="IPR023753">
    <property type="entry name" value="FAD/NAD-binding_dom"/>
</dbReference>
<name>A0A8J6P6S5_9GAMM</name>
<reference evidence="2 3" key="1">
    <citation type="submission" date="2020-08" db="EMBL/GenBank/DDBJ databases">
        <title>Bridging the membrane lipid divide: bacteria of the FCB group superphylum have the potential to synthesize archaeal ether lipids.</title>
        <authorList>
            <person name="Villanueva L."/>
            <person name="Von Meijenfeldt F.A.B."/>
            <person name="Westbye A.B."/>
            <person name="Yadav S."/>
            <person name="Hopmans E.C."/>
            <person name="Dutilh B.E."/>
            <person name="Sinninghe Damste J.S."/>
        </authorList>
    </citation>
    <scope>NUCLEOTIDE SEQUENCE [LARGE SCALE GENOMIC DNA]</scope>
    <source>
        <strain evidence="2">NIOZ-UU100</strain>
    </source>
</reference>
<dbReference type="InterPro" id="IPR036188">
    <property type="entry name" value="FAD/NAD-bd_sf"/>
</dbReference>
<sequence>MGSDEKIVILGAGFAALTAVKTLRKKRFSGSITMVASRPIFSYLPSTIWIPSGLRSREDLEIPLENFFARFNVRFFQGSVTGLDAESRQVNTDQCALPYDRLLIASGASFIKKLPGIKEHAIIPCDGIHAGEQIRDRIAAMDGGSIAMGFGGNPKEPAGMRGGPVFEFLYGIDTLLRKQGRRDRFKITFFSPAPEPGKKLGPKAAGGLLREMKKRGIETHLGHKMKGFTENSVITEGGEIESNLTLFMPGLTGSVWLSESGLPLSPGGFVVADKGGRVPGFNNVYVAGDSGSFPGPEWMPKQAHMADLQAAAAVKNMLSDMTGSPENHHFKVELICIVDSVNSGVLVYRDMKRAIIFKTRLFHWAKLLFEWIYLRGVR</sequence>
<evidence type="ECO:0000313" key="3">
    <source>
        <dbReference type="Proteomes" id="UP000654401"/>
    </source>
</evidence>
<dbReference type="EMBL" id="JACNFK010000017">
    <property type="protein sequence ID" value="MBC8519193.1"/>
    <property type="molecule type" value="Genomic_DNA"/>
</dbReference>
<accession>A0A8J6P6S5</accession>